<evidence type="ECO:0000256" key="1">
    <source>
        <dbReference type="ARBA" id="ARBA00007447"/>
    </source>
</evidence>
<dbReference type="GeneID" id="63736019"/>
<evidence type="ECO:0000256" key="8">
    <source>
        <dbReference type="PIRSR" id="PIRSR601461-1"/>
    </source>
</evidence>
<dbReference type="PANTHER" id="PTHR47966">
    <property type="entry name" value="BETA-SITE APP-CLEAVING ENZYME, ISOFORM A-RELATED"/>
    <property type="match status" value="1"/>
</dbReference>
<comment type="similarity">
    <text evidence="1 10">Belongs to the peptidase A1 family.</text>
</comment>
<reference evidence="12 13" key="1">
    <citation type="journal article" date="2014" name="Proc. Natl. Acad. Sci. U.S.A.">
        <title>Trajectory and genomic determinants of fungal-pathogen speciation and host adaptation.</title>
        <authorList>
            <person name="Hu X."/>
            <person name="Xiao G."/>
            <person name="Zheng P."/>
            <person name="Shang Y."/>
            <person name="Su Y."/>
            <person name="Zhang X."/>
            <person name="Liu X."/>
            <person name="Zhan S."/>
            <person name="St Leger R.J."/>
            <person name="Wang C."/>
        </authorList>
    </citation>
    <scope>NUCLEOTIDE SEQUENCE [LARGE SCALE GENOMIC DNA]</scope>
    <source>
        <strain evidence="12 13">ARSEF 1941</strain>
    </source>
</reference>
<feature type="active site" evidence="8">
    <location>
        <position position="37"/>
    </location>
</feature>
<evidence type="ECO:0000313" key="12">
    <source>
        <dbReference type="EMBL" id="KHO00786.1"/>
    </source>
</evidence>
<dbReference type="InterPro" id="IPR033876">
    <property type="entry name" value="SAP-like"/>
</dbReference>
<dbReference type="FunFam" id="2.40.70.10:FF:000011">
    <property type="entry name" value="Aspartic protease"/>
    <property type="match status" value="1"/>
</dbReference>
<comment type="caution">
    <text evidence="12">The sequence shown here is derived from an EMBL/GenBank/DDBJ whole genome shotgun (WGS) entry which is preliminary data.</text>
</comment>
<evidence type="ECO:0000256" key="7">
    <source>
        <dbReference type="ARBA" id="ARBA00068059"/>
    </source>
</evidence>
<proteinExistence type="inferred from homology"/>
<gene>
    <name evidence="12" type="ORF">MAM_01564</name>
</gene>
<dbReference type="STRING" id="1081103.A0A0B2X682"/>
<dbReference type="Gene3D" id="2.40.70.10">
    <property type="entry name" value="Acid Proteases"/>
    <property type="match status" value="2"/>
</dbReference>
<dbReference type="Pfam" id="PF00026">
    <property type="entry name" value="Asp"/>
    <property type="match status" value="1"/>
</dbReference>
<dbReference type="InterPro" id="IPR001969">
    <property type="entry name" value="Aspartic_peptidase_AS"/>
</dbReference>
<dbReference type="InterPro" id="IPR001461">
    <property type="entry name" value="Aspartic_peptidase_A1"/>
</dbReference>
<dbReference type="PRINTS" id="PR00792">
    <property type="entry name" value="PEPSIN"/>
</dbReference>
<evidence type="ECO:0000259" key="11">
    <source>
        <dbReference type="PROSITE" id="PS51767"/>
    </source>
</evidence>
<evidence type="ECO:0000256" key="9">
    <source>
        <dbReference type="PIRSR" id="PIRSR601461-2"/>
    </source>
</evidence>
<dbReference type="CDD" id="cd05474">
    <property type="entry name" value="SAP_like"/>
    <property type="match status" value="1"/>
</dbReference>
<dbReference type="GO" id="GO:0004190">
    <property type="term" value="F:aspartic-type endopeptidase activity"/>
    <property type="evidence" value="ECO:0007669"/>
    <property type="project" value="UniProtKB-KW"/>
</dbReference>
<evidence type="ECO:0000256" key="3">
    <source>
        <dbReference type="ARBA" id="ARBA00022729"/>
    </source>
</evidence>
<dbReference type="RefSeq" id="XP_040681851.1">
    <property type="nucleotide sequence ID" value="XM_040820363.1"/>
</dbReference>
<dbReference type="EMBL" id="AZHE01000002">
    <property type="protein sequence ID" value="KHO00786.1"/>
    <property type="molecule type" value="Genomic_DNA"/>
</dbReference>
<accession>A0A0B2X682</accession>
<sequence>MQKRSGTVSATLDNLQTLYFVNASLGTPPQNVRLHIDTGSSDMWVNTPGSDLCSSRKQRCAESLTYTANYSSTYSYVSNDFNISYVDGSGAAGDYATDTIRIAGASMTSFQFGVGYSSTSAQNVLGIGYPAIEVQVVRSHLEPYDNLPAKMVADGLTASSAFSLWLNDLDASAGNVLFGGVDRERFDGSLVSVPIQEVNNAHSEFFITMTGLNIGSNNVARDVALAVLLDSGSSLSYLPASIVESIYSEVGATYVDAKDVALVDCSLKRQDATLTFNFSSPASVTVPMNEMVLDVPDTPEGRLTLENGDPVCLFGILPAGESPSVLGDTFLRSAYVVYDTDNNAIALANTRFNVTTSNQVEINNGSSIPYAIKASNPIKATSGLPGKGGGRFSSLETGNTATSLVPSFPSLTMILVCIMAGALV</sequence>
<feature type="active site" evidence="8">
    <location>
        <position position="230"/>
    </location>
</feature>
<dbReference type="InterPro" id="IPR021109">
    <property type="entry name" value="Peptidase_aspartic_dom_sf"/>
</dbReference>
<dbReference type="PANTHER" id="PTHR47966:SF65">
    <property type="entry name" value="ASPARTIC-TYPE ENDOPEPTIDASE"/>
    <property type="match status" value="1"/>
</dbReference>
<keyword evidence="9" id="KW-1015">Disulfide bond</keyword>
<evidence type="ECO:0000256" key="2">
    <source>
        <dbReference type="ARBA" id="ARBA00022670"/>
    </source>
</evidence>
<organism evidence="12 13">
    <name type="scientific">Metarhizium album (strain ARSEF 1941)</name>
    <dbReference type="NCBI Taxonomy" id="1081103"/>
    <lineage>
        <taxon>Eukaryota</taxon>
        <taxon>Fungi</taxon>
        <taxon>Dikarya</taxon>
        <taxon>Ascomycota</taxon>
        <taxon>Pezizomycotina</taxon>
        <taxon>Sordariomycetes</taxon>
        <taxon>Hypocreomycetidae</taxon>
        <taxon>Hypocreales</taxon>
        <taxon>Clavicipitaceae</taxon>
        <taxon>Metarhizium</taxon>
    </lineage>
</organism>
<feature type="domain" description="Peptidase A1" evidence="11">
    <location>
        <begin position="19"/>
        <end position="348"/>
    </location>
</feature>
<keyword evidence="3" id="KW-0732">Signal</keyword>
<keyword evidence="13" id="KW-1185">Reference proteome</keyword>
<keyword evidence="5 10" id="KW-0378">Hydrolase</keyword>
<evidence type="ECO:0000256" key="6">
    <source>
        <dbReference type="ARBA" id="ARBA00067536"/>
    </source>
</evidence>
<dbReference type="AlphaFoldDB" id="A0A0B2X682"/>
<dbReference type="GO" id="GO:0006508">
    <property type="term" value="P:proteolysis"/>
    <property type="evidence" value="ECO:0007669"/>
    <property type="project" value="UniProtKB-KW"/>
</dbReference>
<dbReference type="Proteomes" id="UP000030816">
    <property type="component" value="Unassembled WGS sequence"/>
</dbReference>
<keyword evidence="2 10" id="KW-0645">Protease</keyword>
<dbReference type="PROSITE" id="PS51767">
    <property type="entry name" value="PEPTIDASE_A1"/>
    <property type="match status" value="1"/>
</dbReference>
<protein>
    <recommendedName>
        <fullName evidence="7">Probable aspartic-type endopeptidase OPSB</fullName>
    </recommendedName>
    <alternativeName>
        <fullName evidence="6">Probable aspartic-type endopeptidase opsB</fullName>
    </alternativeName>
</protein>
<feature type="disulfide bond" evidence="9">
    <location>
        <begin position="265"/>
        <end position="312"/>
    </location>
</feature>
<dbReference type="PROSITE" id="PS00141">
    <property type="entry name" value="ASP_PROTEASE"/>
    <property type="match status" value="1"/>
</dbReference>
<dbReference type="HOGENOM" id="CLU_013253_9_3_1"/>
<dbReference type="OrthoDB" id="771136at2759"/>
<evidence type="ECO:0000256" key="10">
    <source>
        <dbReference type="RuleBase" id="RU000454"/>
    </source>
</evidence>
<name>A0A0B2X682_METAS</name>
<evidence type="ECO:0000256" key="4">
    <source>
        <dbReference type="ARBA" id="ARBA00022750"/>
    </source>
</evidence>
<evidence type="ECO:0000313" key="13">
    <source>
        <dbReference type="Proteomes" id="UP000030816"/>
    </source>
</evidence>
<dbReference type="InterPro" id="IPR033121">
    <property type="entry name" value="PEPTIDASE_A1"/>
</dbReference>
<keyword evidence="4 10" id="KW-0064">Aspartyl protease</keyword>
<evidence type="ECO:0000256" key="5">
    <source>
        <dbReference type="ARBA" id="ARBA00022801"/>
    </source>
</evidence>
<dbReference type="SUPFAM" id="SSF50630">
    <property type="entry name" value="Acid proteases"/>
    <property type="match status" value="1"/>
</dbReference>